<dbReference type="InterPro" id="IPR005932">
    <property type="entry name" value="RocA"/>
</dbReference>
<evidence type="ECO:0000256" key="5">
    <source>
        <dbReference type="ARBA" id="ARBA00048142"/>
    </source>
</evidence>
<evidence type="ECO:0000256" key="6">
    <source>
        <dbReference type="NCBIfam" id="TIGR01237"/>
    </source>
</evidence>
<evidence type="ECO:0000259" key="9">
    <source>
        <dbReference type="Pfam" id="PF00171"/>
    </source>
</evidence>
<dbReference type="PROSITE" id="PS00070">
    <property type="entry name" value="ALDEHYDE_DEHYDR_CYS"/>
    <property type="match status" value="1"/>
</dbReference>
<evidence type="ECO:0000256" key="4">
    <source>
        <dbReference type="ARBA" id="ARBA00023027"/>
    </source>
</evidence>
<accession>A0ABY5SC89</accession>
<dbReference type="PANTHER" id="PTHR42862:SF1">
    <property type="entry name" value="DELTA-1-PYRROLINE-5-CARBOXYLATE DEHYDROGENASE 2, ISOFORM A-RELATED"/>
    <property type="match status" value="1"/>
</dbReference>
<evidence type="ECO:0000256" key="2">
    <source>
        <dbReference type="ARBA" id="ARBA00012884"/>
    </source>
</evidence>
<keyword evidence="3 8" id="KW-0560">Oxidoreductase</keyword>
<dbReference type="EC" id="1.2.1.88" evidence="2 6"/>
<dbReference type="Gene3D" id="3.40.309.10">
    <property type="entry name" value="Aldehyde Dehydrogenase, Chain A, domain 2"/>
    <property type="match status" value="1"/>
</dbReference>
<comment type="pathway">
    <text evidence="1">Amino-acid degradation; L-proline degradation into L-glutamate; L-glutamate from L-proline: step 2/2.</text>
</comment>
<dbReference type="InterPro" id="IPR016161">
    <property type="entry name" value="Ald_DH/histidinol_DH"/>
</dbReference>
<comment type="similarity">
    <text evidence="8">Belongs to the aldehyde dehydrogenase family.</text>
</comment>
<keyword evidence="4" id="KW-0520">NAD</keyword>
<evidence type="ECO:0000256" key="1">
    <source>
        <dbReference type="ARBA" id="ARBA00004786"/>
    </source>
</evidence>
<dbReference type="CDD" id="cd07124">
    <property type="entry name" value="ALDH_PutA-P5CDH-RocA"/>
    <property type="match status" value="1"/>
</dbReference>
<name>A0ABY5SC89_9BACL</name>
<comment type="catalytic activity">
    <reaction evidence="5">
        <text>L-glutamate 5-semialdehyde + NAD(+) + H2O = L-glutamate + NADH + 2 H(+)</text>
        <dbReference type="Rhea" id="RHEA:30235"/>
        <dbReference type="ChEBI" id="CHEBI:15377"/>
        <dbReference type="ChEBI" id="CHEBI:15378"/>
        <dbReference type="ChEBI" id="CHEBI:29985"/>
        <dbReference type="ChEBI" id="CHEBI:57540"/>
        <dbReference type="ChEBI" id="CHEBI:57945"/>
        <dbReference type="ChEBI" id="CHEBI:58066"/>
        <dbReference type="EC" id="1.2.1.88"/>
    </reaction>
</comment>
<dbReference type="Proteomes" id="UP001057877">
    <property type="component" value="Chromosome"/>
</dbReference>
<reference evidence="10" key="1">
    <citation type="submission" date="2022-01" db="EMBL/GenBank/DDBJ databases">
        <title>Paenibacillus spongiae sp. nov., isolated from marine sponge.</title>
        <authorList>
            <person name="Li Z."/>
            <person name="Zhang M."/>
        </authorList>
    </citation>
    <scope>NUCLEOTIDE SEQUENCE</scope>
    <source>
        <strain evidence="10">PHS-Z3</strain>
    </source>
</reference>
<dbReference type="PROSITE" id="PS00687">
    <property type="entry name" value="ALDEHYDE_DEHYDR_GLU"/>
    <property type="match status" value="1"/>
</dbReference>
<dbReference type="SUPFAM" id="SSF53720">
    <property type="entry name" value="ALDH-like"/>
    <property type="match status" value="1"/>
</dbReference>
<gene>
    <name evidence="10" type="primary">pruA</name>
    <name evidence="10" type="ORF">L1F29_07105</name>
</gene>
<dbReference type="NCBIfam" id="NF002852">
    <property type="entry name" value="PRK03137.1"/>
    <property type="match status" value="1"/>
</dbReference>
<dbReference type="InterPro" id="IPR016160">
    <property type="entry name" value="Ald_DH_CS_CYS"/>
</dbReference>
<dbReference type="PANTHER" id="PTHR42862">
    <property type="entry name" value="DELTA-1-PYRROLINE-5-CARBOXYLATE DEHYDROGENASE 1, ISOFORM A-RELATED"/>
    <property type="match status" value="1"/>
</dbReference>
<dbReference type="Gene3D" id="3.40.605.10">
    <property type="entry name" value="Aldehyde Dehydrogenase, Chain A, domain 1"/>
    <property type="match status" value="1"/>
</dbReference>
<feature type="active site" evidence="7">
    <location>
        <position position="286"/>
    </location>
</feature>
<evidence type="ECO:0000256" key="3">
    <source>
        <dbReference type="ARBA" id="ARBA00023002"/>
    </source>
</evidence>
<dbReference type="RefSeq" id="WP_258387644.1">
    <property type="nucleotide sequence ID" value="NZ_CP091430.1"/>
</dbReference>
<dbReference type="InterPro" id="IPR016163">
    <property type="entry name" value="Ald_DH_C"/>
</dbReference>
<evidence type="ECO:0000313" key="10">
    <source>
        <dbReference type="EMBL" id="UVI31582.1"/>
    </source>
</evidence>
<dbReference type="InterPro" id="IPR050485">
    <property type="entry name" value="Proline_metab_enzyme"/>
</dbReference>
<dbReference type="NCBIfam" id="TIGR01237">
    <property type="entry name" value="D1pyr5carbox2"/>
    <property type="match status" value="1"/>
</dbReference>
<dbReference type="InterPro" id="IPR015590">
    <property type="entry name" value="Aldehyde_DH_dom"/>
</dbReference>
<keyword evidence="11" id="KW-1185">Reference proteome</keyword>
<organism evidence="10 11">
    <name type="scientific">Paenibacillus spongiae</name>
    <dbReference type="NCBI Taxonomy" id="2909671"/>
    <lineage>
        <taxon>Bacteria</taxon>
        <taxon>Bacillati</taxon>
        <taxon>Bacillota</taxon>
        <taxon>Bacilli</taxon>
        <taxon>Bacillales</taxon>
        <taxon>Paenibacillaceae</taxon>
        <taxon>Paenibacillus</taxon>
    </lineage>
</organism>
<evidence type="ECO:0000256" key="7">
    <source>
        <dbReference type="PROSITE-ProRule" id="PRU10007"/>
    </source>
</evidence>
<proteinExistence type="inferred from homology"/>
<feature type="domain" description="Aldehyde dehydrogenase" evidence="9">
    <location>
        <begin position="49"/>
        <end position="511"/>
    </location>
</feature>
<dbReference type="GO" id="GO:0003842">
    <property type="term" value="F:L-glutamate gamma-semialdehyde dehydrogenase activity"/>
    <property type="evidence" value="ECO:0007669"/>
    <property type="project" value="UniProtKB-EC"/>
</dbReference>
<dbReference type="InterPro" id="IPR029510">
    <property type="entry name" value="Ald_DH_CS_GLU"/>
</dbReference>
<evidence type="ECO:0000313" key="11">
    <source>
        <dbReference type="Proteomes" id="UP001057877"/>
    </source>
</evidence>
<dbReference type="EMBL" id="CP091430">
    <property type="protein sequence ID" value="UVI31582.1"/>
    <property type="molecule type" value="Genomic_DNA"/>
</dbReference>
<dbReference type="InterPro" id="IPR016162">
    <property type="entry name" value="Ald_DH_N"/>
</dbReference>
<dbReference type="Pfam" id="PF00171">
    <property type="entry name" value="Aldedh"/>
    <property type="match status" value="1"/>
</dbReference>
<evidence type="ECO:0000256" key="8">
    <source>
        <dbReference type="RuleBase" id="RU003345"/>
    </source>
</evidence>
<sequence>MMEAFRNEPFTDFTVESHKQAFLDALSKVKAELGRDYGPVVGGRRVSTGRKQNSINPADIEQIVGVVEQADGKLAEQAILAAAEAFGTWQRVPPAVRARCLYKAAAILRRRKHEFSAWMVIEAGKSWVEADVDTAEAIDFMEFYGREAQRLAERQPLIRITGEDNELAYIPLGVGVVIPPWNFPLAILAGMTTSAIVCGNTVVLKPASATQVIGAKFMELLAEAGVPAGVVNYLPGSGGEVGDVLVDHPLTRFVSFTGSREVGLRINERAAKTNPGQRWMKRVVAEMGGKDTIVVDSDCDLDLAAEAITFSAFGFSGQKCSACSRVVALDEVYDSVLEKVSARARQLTVGQPADAAAYMGPVIDDKAYAKILSYIELGRVEGRIVTGGGKGDPRGYFIEPTVIADVSPEARIAQEEIFGPVVAFLKASTFEEAIEYANNTEYGLTGAVFSRNRMHLELARERFHVGNLYFNRKCTGALVGVHPFGGFNMSGTDSKAGGRDYLLLFSQAKLVSERL</sequence>
<protein>
    <recommendedName>
        <fullName evidence="2 6">L-glutamate gamma-semialdehyde dehydrogenase</fullName>
        <ecNumber evidence="2 6">1.2.1.88</ecNumber>
    </recommendedName>
</protein>